<dbReference type="EMBL" id="JBHRUH010000039">
    <property type="protein sequence ID" value="MFC3294030.1"/>
    <property type="molecule type" value="Genomic_DNA"/>
</dbReference>
<organism evidence="2 3">
    <name type="scientific">Modicisalibacter luteus</name>
    <dbReference type="NCBI Taxonomy" id="453962"/>
    <lineage>
        <taxon>Bacteria</taxon>
        <taxon>Pseudomonadati</taxon>
        <taxon>Pseudomonadota</taxon>
        <taxon>Gammaproteobacteria</taxon>
        <taxon>Oceanospirillales</taxon>
        <taxon>Halomonadaceae</taxon>
        <taxon>Modicisalibacter</taxon>
    </lineage>
</organism>
<sequence length="386" mass="43261">MSKHCPHQDWDPRADTVLDDQLAAYDAMRQRCPVAFSDYLQWSLFRHEDVKRVLEDHATFSNAASRHLSIPNAMDPPEHTRFRRLIEPYFAPGPMRDFEPLCREIAVELIDSLPAEGELEVMTALGHPFALRVQCAFMGWPDALHVPMQAWVERQQAATLAGDREALGRLALEFDGVIRSLLAERRLAGALAPDDVTTRLMNERVDGRALTDEEVVSIIRNWTVGELGTISACVGILLRYLAEHGEVQARLRREPELLPAAIDEILRIDAPLMSNRRVTTCPVEIGGRRTEAGQRLTLLWGSANRDEAAFGDPDEFRLDRDPSLNLLYGAGVHVCPGAPLARMELQLFTQALLKHTRQLASVVEKPATRARFPAGGYSQVRLRVTL</sequence>
<evidence type="ECO:0000313" key="2">
    <source>
        <dbReference type="EMBL" id="MFC3294030.1"/>
    </source>
</evidence>
<dbReference type="InterPro" id="IPR001128">
    <property type="entry name" value="Cyt_P450"/>
</dbReference>
<protein>
    <submittedName>
        <fullName evidence="2">Cytochrome P450</fullName>
    </submittedName>
</protein>
<dbReference type="Proteomes" id="UP001595640">
    <property type="component" value="Unassembled WGS sequence"/>
</dbReference>
<comment type="caution">
    <text evidence="2">The sequence shown here is derived from an EMBL/GenBank/DDBJ whole genome shotgun (WGS) entry which is preliminary data.</text>
</comment>
<gene>
    <name evidence="2" type="ORF">ACFOEI_18455</name>
</gene>
<dbReference type="Pfam" id="PF00067">
    <property type="entry name" value="p450"/>
    <property type="match status" value="1"/>
</dbReference>
<accession>A0ABV7M6J4</accession>
<dbReference type="Gene3D" id="1.10.630.10">
    <property type="entry name" value="Cytochrome P450"/>
    <property type="match status" value="1"/>
</dbReference>
<dbReference type="CDD" id="cd11079">
    <property type="entry name" value="Cyp_unk"/>
    <property type="match status" value="1"/>
</dbReference>
<evidence type="ECO:0000313" key="3">
    <source>
        <dbReference type="Proteomes" id="UP001595640"/>
    </source>
</evidence>
<comment type="similarity">
    <text evidence="1">Belongs to the cytochrome P450 family.</text>
</comment>
<dbReference type="SUPFAM" id="SSF48264">
    <property type="entry name" value="Cytochrome P450"/>
    <property type="match status" value="1"/>
</dbReference>
<name>A0ABV7M6J4_9GAMM</name>
<dbReference type="RefSeq" id="WP_019020197.1">
    <property type="nucleotide sequence ID" value="NZ_BMXD01000015.1"/>
</dbReference>
<dbReference type="PANTHER" id="PTHR46696">
    <property type="entry name" value="P450, PUTATIVE (EUROFUNG)-RELATED"/>
    <property type="match status" value="1"/>
</dbReference>
<proteinExistence type="inferred from homology"/>
<dbReference type="InterPro" id="IPR036396">
    <property type="entry name" value="Cyt_P450_sf"/>
</dbReference>
<dbReference type="InterPro" id="IPR002397">
    <property type="entry name" value="Cyt_P450_B"/>
</dbReference>
<evidence type="ECO:0000256" key="1">
    <source>
        <dbReference type="ARBA" id="ARBA00010617"/>
    </source>
</evidence>
<reference evidence="3" key="1">
    <citation type="journal article" date="2019" name="Int. J. Syst. Evol. Microbiol.">
        <title>The Global Catalogue of Microorganisms (GCM) 10K type strain sequencing project: providing services to taxonomists for standard genome sequencing and annotation.</title>
        <authorList>
            <consortium name="The Broad Institute Genomics Platform"/>
            <consortium name="The Broad Institute Genome Sequencing Center for Infectious Disease"/>
            <person name="Wu L."/>
            <person name="Ma J."/>
        </authorList>
    </citation>
    <scope>NUCLEOTIDE SEQUENCE [LARGE SCALE GENOMIC DNA]</scope>
    <source>
        <strain evidence="3">KCTC 12847</strain>
    </source>
</reference>
<dbReference type="PRINTS" id="PR00359">
    <property type="entry name" value="BP450"/>
</dbReference>
<keyword evidence="3" id="KW-1185">Reference proteome</keyword>
<dbReference type="PANTHER" id="PTHR46696:SF6">
    <property type="entry name" value="P450, PUTATIVE (EUROFUNG)-RELATED"/>
    <property type="match status" value="1"/>
</dbReference>